<organism evidence="2 3">
    <name type="scientific">Podospora aff. communis PSN243</name>
    <dbReference type="NCBI Taxonomy" id="3040156"/>
    <lineage>
        <taxon>Eukaryota</taxon>
        <taxon>Fungi</taxon>
        <taxon>Dikarya</taxon>
        <taxon>Ascomycota</taxon>
        <taxon>Pezizomycotina</taxon>
        <taxon>Sordariomycetes</taxon>
        <taxon>Sordariomycetidae</taxon>
        <taxon>Sordariales</taxon>
        <taxon>Podosporaceae</taxon>
        <taxon>Podospora</taxon>
    </lineage>
</organism>
<dbReference type="EMBL" id="MU865915">
    <property type="protein sequence ID" value="KAK4454917.1"/>
    <property type="molecule type" value="Genomic_DNA"/>
</dbReference>
<reference evidence="2" key="1">
    <citation type="journal article" date="2023" name="Mol. Phylogenet. Evol.">
        <title>Genome-scale phylogeny and comparative genomics of the fungal order Sordariales.</title>
        <authorList>
            <person name="Hensen N."/>
            <person name="Bonometti L."/>
            <person name="Westerberg I."/>
            <person name="Brannstrom I.O."/>
            <person name="Guillou S."/>
            <person name="Cros-Aarteil S."/>
            <person name="Calhoun S."/>
            <person name="Haridas S."/>
            <person name="Kuo A."/>
            <person name="Mondo S."/>
            <person name="Pangilinan J."/>
            <person name="Riley R."/>
            <person name="LaButti K."/>
            <person name="Andreopoulos B."/>
            <person name="Lipzen A."/>
            <person name="Chen C."/>
            <person name="Yan M."/>
            <person name="Daum C."/>
            <person name="Ng V."/>
            <person name="Clum A."/>
            <person name="Steindorff A."/>
            <person name="Ohm R.A."/>
            <person name="Martin F."/>
            <person name="Silar P."/>
            <person name="Natvig D.O."/>
            <person name="Lalanne C."/>
            <person name="Gautier V."/>
            <person name="Ament-Velasquez S.L."/>
            <person name="Kruys A."/>
            <person name="Hutchinson M.I."/>
            <person name="Powell A.J."/>
            <person name="Barry K."/>
            <person name="Miller A.N."/>
            <person name="Grigoriev I.V."/>
            <person name="Debuchy R."/>
            <person name="Gladieux P."/>
            <person name="Hiltunen Thoren M."/>
            <person name="Johannesson H."/>
        </authorList>
    </citation>
    <scope>NUCLEOTIDE SEQUENCE</scope>
    <source>
        <strain evidence="2">PSN243</strain>
    </source>
</reference>
<reference evidence="2" key="2">
    <citation type="submission" date="2023-05" db="EMBL/GenBank/DDBJ databases">
        <authorList>
            <consortium name="Lawrence Berkeley National Laboratory"/>
            <person name="Steindorff A."/>
            <person name="Hensen N."/>
            <person name="Bonometti L."/>
            <person name="Westerberg I."/>
            <person name="Brannstrom I.O."/>
            <person name="Guillou S."/>
            <person name="Cros-Aarteil S."/>
            <person name="Calhoun S."/>
            <person name="Haridas S."/>
            <person name="Kuo A."/>
            <person name="Mondo S."/>
            <person name="Pangilinan J."/>
            <person name="Riley R."/>
            <person name="Labutti K."/>
            <person name="Andreopoulos B."/>
            <person name="Lipzen A."/>
            <person name="Chen C."/>
            <person name="Yanf M."/>
            <person name="Daum C."/>
            <person name="Ng V."/>
            <person name="Clum A."/>
            <person name="Ohm R."/>
            <person name="Martin F."/>
            <person name="Silar P."/>
            <person name="Natvig D."/>
            <person name="Lalanne C."/>
            <person name="Gautier V."/>
            <person name="Ament-Velasquez S.L."/>
            <person name="Kruys A."/>
            <person name="Hutchinson M.I."/>
            <person name="Powell A.J."/>
            <person name="Barry K."/>
            <person name="Miller A.N."/>
            <person name="Grigoriev I.V."/>
            <person name="Debuchy R."/>
            <person name="Gladieux P."/>
            <person name="Thoren M.H."/>
            <person name="Johannesson H."/>
        </authorList>
    </citation>
    <scope>NUCLEOTIDE SEQUENCE</scope>
    <source>
        <strain evidence="2">PSN243</strain>
    </source>
</reference>
<dbReference type="Proteomes" id="UP001321760">
    <property type="component" value="Unassembled WGS sequence"/>
</dbReference>
<name>A0AAV9H3D6_9PEZI</name>
<proteinExistence type="predicted"/>
<evidence type="ECO:0000313" key="3">
    <source>
        <dbReference type="Proteomes" id="UP001321760"/>
    </source>
</evidence>
<keyword evidence="3" id="KW-1185">Reference proteome</keyword>
<comment type="caution">
    <text evidence="2">The sequence shown here is derived from an EMBL/GenBank/DDBJ whole genome shotgun (WGS) entry which is preliminary data.</text>
</comment>
<feature type="region of interest" description="Disordered" evidence="1">
    <location>
        <begin position="1"/>
        <end position="38"/>
    </location>
</feature>
<evidence type="ECO:0000256" key="1">
    <source>
        <dbReference type="SAM" id="MobiDB-lite"/>
    </source>
</evidence>
<accession>A0AAV9H3D6</accession>
<sequence>MPPRVEFALDDRPLARGQPSIDPSGEEAAKNSGVASAKVARTPHDELISLMRSLRTAHPIERNSAIALPEKLPRFGDLSCYGVSDVHEARLWELEANRLVKSLEQPHAPMLCALAICGLDDIHQVVSANLPGCRPNDAAYGGVITRCFLKLESRLKASSSVQEIDRFIQMAKVSRVNVGAEVVLDEEAMAAYYVVVDYITMTALERHARLRLHVRTMPHVPTIPHMRVKGGNLSNPNQSEPYVSRYASEMAEVSNWLFRVQWQILRDLVTRETRGRVPDEIDLSAAVYCTGSRDISTMTYQNRLGHLSGSTSGVAIGMCRQSLSMLYSVAKIMRDNTSRGDARASGTSILTIKTQNTEIPDLEVEIRSMGDIISTIVPLSCMDPRINDSLRSVCDAIHMSSTVADLHAKAKGFAAFVNLYSKLPIHEKESGFIIFIAKSFRVAEWSWRDFIKGQVRCRSVRELATTTGLGHQSIIMHLLSSEDELPILTKVPYNGMFARSDSGGFSIDVKPTIGILVASGFLVVQVLTERGPALVCLDLRAHGSRILDNNPNGPAMPDLQDRQCMVHDQRNKVLMLACRDLGDEGERDKDVVFRTQYIQWEKVVGLYDDVERKVW</sequence>
<gene>
    <name evidence="2" type="ORF">QBC34DRAFT_490050</name>
</gene>
<dbReference type="AlphaFoldDB" id="A0AAV9H3D6"/>
<evidence type="ECO:0000313" key="2">
    <source>
        <dbReference type="EMBL" id="KAK4454917.1"/>
    </source>
</evidence>
<protein>
    <submittedName>
        <fullName evidence="2">Uncharacterized protein</fullName>
    </submittedName>
</protein>